<dbReference type="KEGG" id="shs:STEHIDRAFT_173218"/>
<name>R7RVS0_STEHR</name>
<dbReference type="Proteomes" id="UP000053927">
    <property type="component" value="Unassembled WGS sequence"/>
</dbReference>
<keyword evidence="2" id="KW-1185">Reference proteome</keyword>
<organism evidence="1 2">
    <name type="scientific">Stereum hirsutum (strain FP-91666)</name>
    <name type="common">White-rot fungus</name>
    <dbReference type="NCBI Taxonomy" id="721885"/>
    <lineage>
        <taxon>Eukaryota</taxon>
        <taxon>Fungi</taxon>
        <taxon>Dikarya</taxon>
        <taxon>Basidiomycota</taxon>
        <taxon>Agaricomycotina</taxon>
        <taxon>Agaricomycetes</taxon>
        <taxon>Russulales</taxon>
        <taxon>Stereaceae</taxon>
        <taxon>Stereum</taxon>
    </lineage>
</organism>
<dbReference type="SUPFAM" id="SSF52047">
    <property type="entry name" value="RNI-like"/>
    <property type="match status" value="1"/>
</dbReference>
<evidence type="ECO:0000313" key="1">
    <source>
        <dbReference type="EMBL" id="EIM79244.1"/>
    </source>
</evidence>
<dbReference type="GeneID" id="18804237"/>
<gene>
    <name evidence="1" type="ORF">STEHIDRAFT_173218</name>
</gene>
<dbReference type="InterPro" id="IPR032675">
    <property type="entry name" value="LRR_dom_sf"/>
</dbReference>
<dbReference type="EMBL" id="JH687407">
    <property type="protein sequence ID" value="EIM79244.1"/>
    <property type="molecule type" value="Genomic_DNA"/>
</dbReference>
<evidence type="ECO:0000313" key="2">
    <source>
        <dbReference type="Proteomes" id="UP000053927"/>
    </source>
</evidence>
<accession>R7RVS0</accession>
<proteinExistence type="predicted"/>
<dbReference type="Gene3D" id="3.80.10.10">
    <property type="entry name" value="Ribonuclease Inhibitor"/>
    <property type="match status" value="1"/>
</dbReference>
<dbReference type="AlphaFoldDB" id="R7RVS0"/>
<dbReference type="RefSeq" id="XP_007311691.1">
    <property type="nucleotide sequence ID" value="XM_007311629.1"/>
</dbReference>
<sequence>MSSSAAADRSPSALSRTPPELLAAFFLWSVQEVPAKPRSHESPMNIAAVCGQWRAIAVSTPDLWTRMSLTRPCERISTDDQLSHIQSLLNLWLERSKDKHLYYSIRFTSTSDQPQPELWRSETALRPLVAALTQQSHRWADIELYTPELGPGRSSNVRLDDVDLPHLMRLAWCGCLANDLNISLSPNNAPRLTSVFLPTFVLQLCTLPWSQLTTLFIRDEDADPAYVHEVIDVLSRFTHLKELHIRAWFHDLFLDAVHPTRITFPHLTLLHVASNIEIVLAGILDSLDAPALTALSFHGCSHATWSPGVAAFVERHSAYSKLETVELGYEGPHRDIGMFIKFWRRFGPAPGLKRIGMHLDEGNIAIFQALYQCCLSMCMENIVDPETGERGPSAGAALEEVVLSMEMGYTFSHPDILTKVIQCLTIFMDGEGGHPAGSEVDLEKPEKQKPFYPCAPMRRMHFRMIEDDELSGSKVDIYFGFKRSISALLSDWVERGLELSFELTDKGCMFL</sequence>
<protein>
    <submittedName>
        <fullName evidence="1">Uncharacterized protein</fullName>
    </submittedName>
</protein>
<dbReference type="OrthoDB" id="2269034at2759"/>
<reference evidence="2" key="1">
    <citation type="journal article" date="2012" name="Science">
        <title>The Paleozoic origin of enzymatic lignin decomposition reconstructed from 31 fungal genomes.</title>
        <authorList>
            <person name="Floudas D."/>
            <person name="Binder M."/>
            <person name="Riley R."/>
            <person name="Barry K."/>
            <person name="Blanchette R.A."/>
            <person name="Henrissat B."/>
            <person name="Martinez A.T."/>
            <person name="Otillar R."/>
            <person name="Spatafora J.W."/>
            <person name="Yadav J.S."/>
            <person name="Aerts A."/>
            <person name="Benoit I."/>
            <person name="Boyd A."/>
            <person name="Carlson A."/>
            <person name="Copeland A."/>
            <person name="Coutinho P.M."/>
            <person name="de Vries R.P."/>
            <person name="Ferreira P."/>
            <person name="Findley K."/>
            <person name="Foster B."/>
            <person name="Gaskell J."/>
            <person name="Glotzer D."/>
            <person name="Gorecki P."/>
            <person name="Heitman J."/>
            <person name="Hesse C."/>
            <person name="Hori C."/>
            <person name="Igarashi K."/>
            <person name="Jurgens J.A."/>
            <person name="Kallen N."/>
            <person name="Kersten P."/>
            <person name="Kohler A."/>
            <person name="Kuees U."/>
            <person name="Kumar T.K.A."/>
            <person name="Kuo A."/>
            <person name="LaButti K."/>
            <person name="Larrondo L.F."/>
            <person name="Lindquist E."/>
            <person name="Ling A."/>
            <person name="Lombard V."/>
            <person name="Lucas S."/>
            <person name="Lundell T."/>
            <person name="Martin R."/>
            <person name="McLaughlin D.J."/>
            <person name="Morgenstern I."/>
            <person name="Morin E."/>
            <person name="Murat C."/>
            <person name="Nagy L.G."/>
            <person name="Nolan M."/>
            <person name="Ohm R.A."/>
            <person name="Patyshakuliyeva A."/>
            <person name="Rokas A."/>
            <person name="Ruiz-Duenas F.J."/>
            <person name="Sabat G."/>
            <person name="Salamov A."/>
            <person name="Samejima M."/>
            <person name="Schmutz J."/>
            <person name="Slot J.C."/>
            <person name="St John F."/>
            <person name="Stenlid J."/>
            <person name="Sun H."/>
            <person name="Sun S."/>
            <person name="Syed K."/>
            <person name="Tsang A."/>
            <person name="Wiebenga A."/>
            <person name="Young D."/>
            <person name="Pisabarro A."/>
            <person name="Eastwood D.C."/>
            <person name="Martin F."/>
            <person name="Cullen D."/>
            <person name="Grigoriev I.V."/>
            <person name="Hibbett D.S."/>
        </authorList>
    </citation>
    <scope>NUCLEOTIDE SEQUENCE [LARGE SCALE GENOMIC DNA]</scope>
    <source>
        <strain evidence="2">FP-91666</strain>
    </source>
</reference>